<comment type="caution">
    <text evidence="2">The sequence shown here is derived from an EMBL/GenBank/DDBJ whole genome shotgun (WGS) entry which is preliminary data.</text>
</comment>
<evidence type="ECO:0000256" key="1">
    <source>
        <dbReference type="SAM" id="MobiDB-lite"/>
    </source>
</evidence>
<evidence type="ECO:0000313" key="3">
    <source>
        <dbReference type="Proteomes" id="UP000676336"/>
    </source>
</evidence>
<reference evidence="2" key="1">
    <citation type="submission" date="2021-02" db="EMBL/GenBank/DDBJ databases">
        <authorList>
            <person name="Nowell W R."/>
        </authorList>
    </citation>
    <scope>NUCLEOTIDE SEQUENCE</scope>
</reference>
<sequence length="30" mass="3318">MTDNINKILQNNDGNKQQPTAASIMNLTDN</sequence>
<organism evidence="2 3">
    <name type="scientific">Rotaria magnacalcarata</name>
    <dbReference type="NCBI Taxonomy" id="392030"/>
    <lineage>
        <taxon>Eukaryota</taxon>
        <taxon>Metazoa</taxon>
        <taxon>Spiralia</taxon>
        <taxon>Gnathifera</taxon>
        <taxon>Rotifera</taxon>
        <taxon>Eurotatoria</taxon>
        <taxon>Bdelloidea</taxon>
        <taxon>Philodinida</taxon>
        <taxon>Philodinidae</taxon>
        <taxon>Rotaria</taxon>
    </lineage>
</organism>
<name>A0A8S2JTD8_9BILA</name>
<accession>A0A8S2JTD8</accession>
<dbReference type="EMBL" id="CAJOBI010000424">
    <property type="protein sequence ID" value="CAF3821855.1"/>
    <property type="molecule type" value="Genomic_DNA"/>
</dbReference>
<evidence type="ECO:0000313" key="2">
    <source>
        <dbReference type="EMBL" id="CAF3821855.1"/>
    </source>
</evidence>
<feature type="region of interest" description="Disordered" evidence="1">
    <location>
        <begin position="1"/>
        <end position="30"/>
    </location>
</feature>
<dbReference type="AlphaFoldDB" id="A0A8S2JTD8"/>
<feature type="non-terminal residue" evidence="2">
    <location>
        <position position="30"/>
    </location>
</feature>
<protein>
    <submittedName>
        <fullName evidence="2">Uncharacterized protein</fullName>
    </submittedName>
</protein>
<gene>
    <name evidence="2" type="ORF">SMN809_LOCUS2335</name>
</gene>
<proteinExistence type="predicted"/>
<dbReference type="Proteomes" id="UP000676336">
    <property type="component" value="Unassembled WGS sequence"/>
</dbReference>